<evidence type="ECO:0000313" key="6">
    <source>
        <dbReference type="Proteomes" id="UP000696573"/>
    </source>
</evidence>
<feature type="repeat" description="ANK" evidence="3">
    <location>
        <begin position="234"/>
        <end position="271"/>
    </location>
</feature>
<dbReference type="SUPFAM" id="SSF48403">
    <property type="entry name" value="Ankyrin repeat"/>
    <property type="match status" value="1"/>
</dbReference>
<dbReference type="InterPro" id="IPR036770">
    <property type="entry name" value="Ankyrin_rpt-contain_sf"/>
</dbReference>
<dbReference type="PANTHER" id="PTHR24198:SF165">
    <property type="entry name" value="ANKYRIN REPEAT-CONTAINING PROTEIN-RELATED"/>
    <property type="match status" value="1"/>
</dbReference>
<organism evidence="5 6">
    <name type="scientific">Clonostachys rhizophaga</name>
    <dbReference type="NCBI Taxonomy" id="160324"/>
    <lineage>
        <taxon>Eukaryota</taxon>
        <taxon>Fungi</taxon>
        <taxon>Dikarya</taxon>
        <taxon>Ascomycota</taxon>
        <taxon>Pezizomycotina</taxon>
        <taxon>Sordariomycetes</taxon>
        <taxon>Hypocreomycetidae</taxon>
        <taxon>Hypocreales</taxon>
        <taxon>Bionectriaceae</taxon>
        <taxon>Clonostachys</taxon>
    </lineage>
</organism>
<accession>A0A9N9VAF9</accession>
<dbReference type="PROSITE" id="PS50297">
    <property type="entry name" value="ANK_REP_REGION"/>
    <property type="match status" value="1"/>
</dbReference>
<evidence type="ECO:0000256" key="3">
    <source>
        <dbReference type="PROSITE-ProRule" id="PRU00023"/>
    </source>
</evidence>
<feature type="compositionally biased region" description="Basic and acidic residues" evidence="4">
    <location>
        <begin position="655"/>
        <end position="667"/>
    </location>
</feature>
<dbReference type="OrthoDB" id="341259at2759"/>
<dbReference type="Proteomes" id="UP000696573">
    <property type="component" value="Unassembled WGS sequence"/>
</dbReference>
<dbReference type="InterPro" id="IPR002110">
    <property type="entry name" value="Ankyrin_rpt"/>
</dbReference>
<dbReference type="Gene3D" id="1.25.40.20">
    <property type="entry name" value="Ankyrin repeat-containing domain"/>
    <property type="match status" value="2"/>
</dbReference>
<comment type="caution">
    <text evidence="5">The sequence shown here is derived from an EMBL/GenBank/DDBJ whole genome shotgun (WGS) entry which is preliminary data.</text>
</comment>
<dbReference type="EMBL" id="CABFNQ020000593">
    <property type="protein sequence ID" value="CAH0019917.1"/>
    <property type="molecule type" value="Genomic_DNA"/>
</dbReference>
<sequence>MSVFESLPYDVLIAVGNACAKQDLNNLAKANSLCYDLFNPLLYSRNIRQEAPHQSCIFFAIQSDNIDTIRKALEHGADVNTRAVAIPAPFLFAERHGEHGAWAQDGEIVTLNQVTWNHPEPAGEQTVDADGEIVTVNQVAWNHAQPAGEEAVDADGDGSLVVAMSDIASVLEALDMTEDVIEVQAVPTGPTFSYTPLQCATFFRRREIVEYLLQHGADLDATAQGSCDCLDDAEGVGVLHIALSHGQGDGDALAIARILIEHGARDSAKGHPAIFEIVANAEVELFDVMVNNHEVDIHATDKSGRNLLHLAVDTIDGACLPLCRNLLDRGVDVNHRDNEGRTPFSSMVTSGDYVPAAILLLERGADPTLALVNHDGTRPRSMLDVCIFDIEDYPSGIPWKHDGYVREQTQRTQLVKLLLERGIPPNSRRGSRSHHKALTRALFGAAAHLRDVNCMQVLIDAGARADSTIGRAFYRDKWSLLVAFVKHEARQWGFLPFDDIPEEISMTNRIRLLLDNGAPLGPVRSTNEHDRVRLSRRPPPNGGDEADGGEFINLVQLVDESEEENTGTWDAYSIQGFGSDLFEFSEGTGTTNSSAMEVAFELAASDRKATFRPEVGFKLNDIFLDIFCEYATSRNVTEEHLSDLIEDYDEEERDDVSSGKESSGRHKAAWDKLVQLRDRLYPGHQHS</sequence>
<feature type="region of interest" description="Disordered" evidence="4">
    <location>
        <begin position="647"/>
        <end position="667"/>
    </location>
</feature>
<feature type="repeat" description="ANK" evidence="3">
    <location>
        <begin position="303"/>
        <end position="338"/>
    </location>
</feature>
<feature type="region of interest" description="Disordered" evidence="4">
    <location>
        <begin position="521"/>
        <end position="548"/>
    </location>
</feature>
<dbReference type="PANTHER" id="PTHR24198">
    <property type="entry name" value="ANKYRIN REPEAT AND PROTEIN KINASE DOMAIN-CONTAINING PROTEIN"/>
    <property type="match status" value="1"/>
</dbReference>
<protein>
    <submittedName>
        <fullName evidence="5">Uncharacterized protein</fullName>
    </submittedName>
</protein>
<dbReference type="PROSITE" id="PS50088">
    <property type="entry name" value="ANK_REPEAT"/>
    <property type="match status" value="3"/>
</dbReference>
<evidence type="ECO:0000256" key="1">
    <source>
        <dbReference type="ARBA" id="ARBA00022737"/>
    </source>
</evidence>
<proteinExistence type="predicted"/>
<feature type="repeat" description="ANK" evidence="3">
    <location>
        <begin position="192"/>
        <end position="224"/>
    </location>
</feature>
<dbReference type="Pfam" id="PF00023">
    <property type="entry name" value="Ank"/>
    <property type="match status" value="2"/>
</dbReference>
<evidence type="ECO:0000256" key="2">
    <source>
        <dbReference type="ARBA" id="ARBA00023043"/>
    </source>
</evidence>
<evidence type="ECO:0000313" key="5">
    <source>
        <dbReference type="EMBL" id="CAH0019917.1"/>
    </source>
</evidence>
<keyword evidence="1" id="KW-0677">Repeat</keyword>
<dbReference type="AlphaFoldDB" id="A0A9N9VAF9"/>
<evidence type="ECO:0000256" key="4">
    <source>
        <dbReference type="SAM" id="MobiDB-lite"/>
    </source>
</evidence>
<name>A0A9N9VAF9_9HYPO</name>
<dbReference type="SMART" id="SM00248">
    <property type="entry name" value="ANK"/>
    <property type="match status" value="6"/>
</dbReference>
<keyword evidence="2 3" id="KW-0040">ANK repeat</keyword>
<gene>
    <name evidence="5" type="ORF">CRHIZ90672A_00013665</name>
</gene>
<reference evidence="5" key="1">
    <citation type="submission" date="2021-10" db="EMBL/GenBank/DDBJ databases">
        <authorList>
            <person name="Piombo E."/>
        </authorList>
    </citation>
    <scope>NUCLEOTIDE SEQUENCE</scope>
</reference>
<keyword evidence="6" id="KW-1185">Reference proteome</keyword>